<name>A0A699J2X8_TANCI</name>
<reference evidence="1" key="1">
    <citation type="journal article" date="2019" name="Sci. Rep.">
        <title>Draft genome of Tanacetum cinerariifolium, the natural source of mosquito coil.</title>
        <authorList>
            <person name="Yamashiro T."/>
            <person name="Shiraishi A."/>
            <person name="Satake H."/>
            <person name="Nakayama K."/>
        </authorList>
    </citation>
    <scope>NUCLEOTIDE SEQUENCE</scope>
</reference>
<proteinExistence type="predicted"/>
<sequence>MKDVRYELNTSPLQERRMGFAAALAVLITEASQSRQHGKSEPDVRYELNTSPLQERRMGFAAALAVLITEASQSRQHGKSEPSEVFSVFSATKELFQIPH</sequence>
<dbReference type="EMBL" id="BKCJ010365423">
    <property type="protein sequence ID" value="GFA07733.1"/>
    <property type="molecule type" value="Genomic_DNA"/>
</dbReference>
<organism evidence="1">
    <name type="scientific">Tanacetum cinerariifolium</name>
    <name type="common">Dalmatian daisy</name>
    <name type="synonym">Chrysanthemum cinerariifolium</name>
    <dbReference type="NCBI Taxonomy" id="118510"/>
    <lineage>
        <taxon>Eukaryota</taxon>
        <taxon>Viridiplantae</taxon>
        <taxon>Streptophyta</taxon>
        <taxon>Embryophyta</taxon>
        <taxon>Tracheophyta</taxon>
        <taxon>Spermatophyta</taxon>
        <taxon>Magnoliopsida</taxon>
        <taxon>eudicotyledons</taxon>
        <taxon>Gunneridae</taxon>
        <taxon>Pentapetalae</taxon>
        <taxon>asterids</taxon>
        <taxon>campanulids</taxon>
        <taxon>Asterales</taxon>
        <taxon>Asteraceae</taxon>
        <taxon>Asteroideae</taxon>
        <taxon>Anthemideae</taxon>
        <taxon>Anthemidinae</taxon>
        <taxon>Tanacetum</taxon>
    </lineage>
</organism>
<evidence type="ECO:0000313" key="1">
    <source>
        <dbReference type="EMBL" id="GFA07733.1"/>
    </source>
</evidence>
<accession>A0A699J2X8</accession>
<protein>
    <submittedName>
        <fullName evidence="1">Uncharacterized protein</fullName>
    </submittedName>
</protein>
<dbReference type="AlphaFoldDB" id="A0A699J2X8"/>
<comment type="caution">
    <text evidence="1">The sequence shown here is derived from an EMBL/GenBank/DDBJ whole genome shotgun (WGS) entry which is preliminary data.</text>
</comment>
<gene>
    <name evidence="1" type="ORF">Tci_579705</name>
</gene>